<feature type="transmembrane region" description="Helical" evidence="1">
    <location>
        <begin position="394"/>
        <end position="415"/>
    </location>
</feature>
<feature type="transmembrane region" description="Helical" evidence="1">
    <location>
        <begin position="224"/>
        <end position="243"/>
    </location>
</feature>
<dbReference type="EMBL" id="BAABJX010000059">
    <property type="protein sequence ID" value="GAA4848519.1"/>
    <property type="molecule type" value="Genomic_DNA"/>
</dbReference>
<organism evidence="2 3">
    <name type="scientific">Algivirga pacifica</name>
    <dbReference type="NCBI Taxonomy" id="1162670"/>
    <lineage>
        <taxon>Bacteria</taxon>
        <taxon>Pseudomonadati</taxon>
        <taxon>Bacteroidota</taxon>
        <taxon>Cytophagia</taxon>
        <taxon>Cytophagales</taxon>
        <taxon>Flammeovirgaceae</taxon>
        <taxon>Algivirga</taxon>
    </lineage>
</organism>
<feature type="transmembrane region" description="Helical" evidence="1">
    <location>
        <begin position="157"/>
        <end position="176"/>
    </location>
</feature>
<dbReference type="PANTHER" id="PTHR43424:SF1">
    <property type="entry name" value="LOCUS PUTATIVE PROTEIN 1-RELATED"/>
    <property type="match status" value="1"/>
</dbReference>
<proteinExistence type="predicted"/>
<dbReference type="PANTHER" id="PTHR43424">
    <property type="entry name" value="LOCUS PUTATIVE PROTEIN 1-RELATED"/>
    <property type="match status" value="1"/>
</dbReference>
<feature type="transmembrane region" description="Helical" evidence="1">
    <location>
        <begin position="55"/>
        <end position="77"/>
    </location>
</feature>
<feature type="transmembrane region" description="Helical" evidence="1">
    <location>
        <begin position="98"/>
        <end position="118"/>
    </location>
</feature>
<dbReference type="CDD" id="cd13128">
    <property type="entry name" value="MATE_Wzx_like"/>
    <property type="match status" value="1"/>
</dbReference>
<evidence type="ECO:0000256" key="1">
    <source>
        <dbReference type="SAM" id="Phobius"/>
    </source>
</evidence>
<sequence>MWMDKLRAVLRNQTLMEVVSNINWLMIDRVARIIIGLLINAWVRRYLGPEEIGKWDFALALASIYSIIAALGLDNIIIRDIINHPSRTLTILGTSLRIRLWSGLCLALVSILSMVLFMQHNTEGLLLMAIASSLIVVNATESIVAYNNSQLKSKYTVIAKGIPFFLFAGIKVILILNELPLIAFVLAYVGELIIAGLLLLLIFHRKVDSVFRLKNSNTIGRMMLRHSWPLMVSGLAYMVYMRIDQVMLGNMLTTKEVGVYSTAIKLFEVPMSILTILSSTFFPKLTAFYKKDETLFFDNYKRIVNLMTFLAYGGLLLTFVSSHFIVHSLYGEAYADAAPILIILTTGIIFMFNGGFRGTYLTIRNKQGIILVMAILAASINISLNYFFIRKWGLLGAAIASACTQLIMTQFANLLYSETRTLLKIQLRGLFLLDIIPTIRFFLNQKKG</sequence>
<dbReference type="Proteomes" id="UP001500298">
    <property type="component" value="Unassembled WGS sequence"/>
</dbReference>
<evidence type="ECO:0000313" key="3">
    <source>
        <dbReference type="Proteomes" id="UP001500298"/>
    </source>
</evidence>
<dbReference type="Pfam" id="PF13440">
    <property type="entry name" value="Polysacc_synt_3"/>
    <property type="match status" value="1"/>
</dbReference>
<gene>
    <name evidence="2" type="ORF">GCM10023331_36510</name>
</gene>
<keyword evidence="1" id="KW-0812">Transmembrane</keyword>
<evidence type="ECO:0000313" key="2">
    <source>
        <dbReference type="EMBL" id="GAA4848519.1"/>
    </source>
</evidence>
<feature type="transmembrane region" description="Helical" evidence="1">
    <location>
        <begin position="124"/>
        <end position="145"/>
    </location>
</feature>
<feature type="transmembrane region" description="Helical" evidence="1">
    <location>
        <begin position="368"/>
        <end position="388"/>
    </location>
</feature>
<feature type="transmembrane region" description="Helical" evidence="1">
    <location>
        <begin position="337"/>
        <end position="356"/>
    </location>
</feature>
<feature type="transmembrane region" description="Helical" evidence="1">
    <location>
        <begin position="263"/>
        <end position="282"/>
    </location>
</feature>
<dbReference type="InterPro" id="IPR052556">
    <property type="entry name" value="PolySynth_Transporter"/>
</dbReference>
<protein>
    <submittedName>
        <fullName evidence="2">Flippase</fullName>
    </submittedName>
</protein>
<keyword evidence="3" id="KW-1185">Reference proteome</keyword>
<feature type="transmembrane region" description="Helical" evidence="1">
    <location>
        <begin position="21"/>
        <end position="43"/>
    </location>
</feature>
<comment type="caution">
    <text evidence="2">The sequence shown here is derived from an EMBL/GenBank/DDBJ whole genome shotgun (WGS) entry which is preliminary data.</text>
</comment>
<accession>A0ABP9DJ12</accession>
<feature type="transmembrane region" description="Helical" evidence="1">
    <location>
        <begin position="182"/>
        <end position="203"/>
    </location>
</feature>
<keyword evidence="1" id="KW-0472">Membrane</keyword>
<reference evidence="3" key="1">
    <citation type="journal article" date="2019" name="Int. J. Syst. Evol. Microbiol.">
        <title>The Global Catalogue of Microorganisms (GCM) 10K type strain sequencing project: providing services to taxonomists for standard genome sequencing and annotation.</title>
        <authorList>
            <consortium name="The Broad Institute Genomics Platform"/>
            <consortium name="The Broad Institute Genome Sequencing Center for Infectious Disease"/>
            <person name="Wu L."/>
            <person name="Ma J."/>
        </authorList>
    </citation>
    <scope>NUCLEOTIDE SEQUENCE [LARGE SCALE GENOMIC DNA]</scope>
    <source>
        <strain evidence="3">JCM 18326</strain>
    </source>
</reference>
<feature type="transmembrane region" description="Helical" evidence="1">
    <location>
        <begin position="303"/>
        <end position="325"/>
    </location>
</feature>
<name>A0ABP9DJ12_9BACT</name>
<keyword evidence="1" id="KW-1133">Transmembrane helix</keyword>